<comment type="caution">
    <text evidence="2">The sequence shown here is derived from an EMBL/GenBank/DDBJ whole genome shotgun (WGS) entry which is preliminary data.</text>
</comment>
<dbReference type="EMBL" id="CALOZG010000018">
    <property type="protein sequence ID" value="CAH4031722.1"/>
    <property type="molecule type" value="Genomic_DNA"/>
</dbReference>
<evidence type="ECO:0000256" key="1">
    <source>
        <dbReference type="SAM" id="MobiDB-lite"/>
    </source>
</evidence>
<dbReference type="GO" id="GO:0010972">
    <property type="term" value="P:negative regulation of G2/M transition of mitotic cell cycle"/>
    <property type="evidence" value="ECO:0007669"/>
    <property type="project" value="TreeGrafter"/>
</dbReference>
<accession>A0A9P0XEE9</accession>
<evidence type="ECO:0000313" key="3">
    <source>
        <dbReference type="Proteomes" id="UP001152562"/>
    </source>
</evidence>
<reference evidence="2" key="1">
    <citation type="submission" date="2022-05" db="EMBL/GenBank/DDBJ databases">
        <authorList>
            <person name="Okamura Y."/>
        </authorList>
    </citation>
    <scope>NUCLEOTIDE SEQUENCE</scope>
</reference>
<name>A0A9P0XEE9_PIEBR</name>
<keyword evidence="3" id="KW-1185">Reference proteome</keyword>
<protein>
    <submittedName>
        <fullName evidence="2">Uncharacterized protein</fullName>
    </submittedName>
</protein>
<dbReference type="InterPro" id="IPR026187">
    <property type="entry name" value="Aven"/>
</dbReference>
<dbReference type="PANTHER" id="PTHR16524:SF2">
    <property type="entry name" value="CELL DEATH REGULATOR AVEN"/>
    <property type="match status" value="1"/>
</dbReference>
<sequence>MPEDTKTQGKNKNGPKEQRKRRGRQSGPENKQEKESETLKLSTKAPEKSEKPTYEPPPPEFYKNLKKETDEILKITEEANSKYKKKEILSNWAKYEMPIESYEEIDEQENLGADYETLANTPLSIGGHFQFKHEKSWDENSGPSPYDKYFDINMENLYTALSSIPFFERNNIDQSIFSETDIQNMTHRAMKFKQKYYNDKKYMTPDMEAQEKILKTLTLHDDTKYVEATNDKEIDVLPEINSEKKDAIMDNSIDASHNIKIQNIKEPSITLHSENDINELSENTEPQILKEKDNLKHVLDLKDNINVPIKKDIEVEQNNVKMTSESKVTALKPKNPVIESPEDLEKWLDDFLDG</sequence>
<dbReference type="PANTHER" id="PTHR16524">
    <property type="entry name" value="CELL DEATH REGULATOR AVEN"/>
    <property type="match status" value="1"/>
</dbReference>
<gene>
    <name evidence="2" type="ORF">PIBRA_LOCUS8197</name>
</gene>
<proteinExistence type="predicted"/>
<feature type="region of interest" description="Disordered" evidence="1">
    <location>
        <begin position="1"/>
        <end position="65"/>
    </location>
</feature>
<dbReference type="AlphaFoldDB" id="A0A9P0XEE9"/>
<organism evidence="2 3">
    <name type="scientific">Pieris brassicae</name>
    <name type="common">White butterfly</name>
    <name type="synonym">Large white butterfly</name>
    <dbReference type="NCBI Taxonomy" id="7116"/>
    <lineage>
        <taxon>Eukaryota</taxon>
        <taxon>Metazoa</taxon>
        <taxon>Ecdysozoa</taxon>
        <taxon>Arthropoda</taxon>
        <taxon>Hexapoda</taxon>
        <taxon>Insecta</taxon>
        <taxon>Pterygota</taxon>
        <taxon>Neoptera</taxon>
        <taxon>Endopterygota</taxon>
        <taxon>Lepidoptera</taxon>
        <taxon>Glossata</taxon>
        <taxon>Ditrysia</taxon>
        <taxon>Papilionoidea</taxon>
        <taxon>Pieridae</taxon>
        <taxon>Pierinae</taxon>
        <taxon>Pieris</taxon>
    </lineage>
</organism>
<evidence type="ECO:0000313" key="2">
    <source>
        <dbReference type="EMBL" id="CAH4031722.1"/>
    </source>
</evidence>
<dbReference type="Proteomes" id="UP001152562">
    <property type="component" value="Unassembled WGS sequence"/>
</dbReference>